<evidence type="ECO:0000256" key="4">
    <source>
        <dbReference type="ARBA" id="ARBA00022771"/>
    </source>
</evidence>
<feature type="compositionally biased region" description="Basic residues" evidence="9">
    <location>
        <begin position="820"/>
        <end position="843"/>
    </location>
</feature>
<feature type="binding site" evidence="8">
    <location>
        <position position="766"/>
    </location>
    <ligand>
        <name>Zn(2+)</name>
        <dbReference type="ChEBI" id="CHEBI:29105"/>
        <label>2</label>
    </ligand>
</feature>
<feature type="region of interest" description="Disordered" evidence="9">
    <location>
        <begin position="1"/>
        <end position="41"/>
    </location>
</feature>
<dbReference type="PANTHER" id="PTHR10333">
    <property type="entry name" value="INHIBITOR OF GROWTH PROTEIN"/>
    <property type="match status" value="1"/>
</dbReference>
<evidence type="ECO:0000313" key="11">
    <source>
        <dbReference type="EMBL" id="KAF2447312.1"/>
    </source>
</evidence>
<feature type="binding site" evidence="8">
    <location>
        <position position="776"/>
    </location>
    <ligand>
        <name>Zn(2+)</name>
        <dbReference type="ChEBI" id="CHEBI:29105"/>
        <label>1</label>
    </ligand>
</feature>
<feature type="compositionally biased region" description="Polar residues" evidence="9">
    <location>
        <begin position="1"/>
        <end position="24"/>
    </location>
</feature>
<evidence type="ECO:0000256" key="6">
    <source>
        <dbReference type="ARBA" id="ARBA00023242"/>
    </source>
</evidence>
<protein>
    <recommendedName>
        <fullName evidence="10">Zinc finger PHD-type domain-containing protein</fullName>
    </recommendedName>
</protein>
<comment type="caution">
    <text evidence="11">The sequence shown here is derived from an EMBL/GenBank/DDBJ whole genome shotgun (WGS) entry which is preliminary data.</text>
</comment>
<feature type="binding site" evidence="8">
    <location>
        <position position="773"/>
    </location>
    <ligand>
        <name>Zn(2+)</name>
        <dbReference type="ChEBI" id="CHEBI:29105"/>
        <label>1</label>
    </ligand>
</feature>
<keyword evidence="4" id="KW-0863">Zinc-finger</keyword>
<keyword evidence="3 8" id="KW-0479">Metal-binding</keyword>
<evidence type="ECO:0000256" key="3">
    <source>
        <dbReference type="ARBA" id="ARBA00022723"/>
    </source>
</evidence>
<accession>A0A9P4PNN8</accession>
<reference evidence="11" key="1">
    <citation type="journal article" date="2020" name="Stud. Mycol.">
        <title>101 Dothideomycetes genomes: a test case for predicting lifestyles and emergence of pathogens.</title>
        <authorList>
            <person name="Haridas S."/>
            <person name="Albert R."/>
            <person name="Binder M."/>
            <person name="Bloem J."/>
            <person name="Labutti K."/>
            <person name="Salamov A."/>
            <person name="Andreopoulos B."/>
            <person name="Baker S."/>
            <person name="Barry K."/>
            <person name="Bills G."/>
            <person name="Bluhm B."/>
            <person name="Cannon C."/>
            <person name="Castanera R."/>
            <person name="Culley D."/>
            <person name="Daum C."/>
            <person name="Ezra D."/>
            <person name="Gonzalez J."/>
            <person name="Henrissat B."/>
            <person name="Kuo A."/>
            <person name="Liang C."/>
            <person name="Lipzen A."/>
            <person name="Lutzoni F."/>
            <person name="Magnuson J."/>
            <person name="Mondo S."/>
            <person name="Nolan M."/>
            <person name="Ohm R."/>
            <person name="Pangilinan J."/>
            <person name="Park H.-J."/>
            <person name="Ramirez L."/>
            <person name="Alfaro M."/>
            <person name="Sun H."/>
            <person name="Tritt A."/>
            <person name="Yoshinaga Y."/>
            <person name="Zwiers L.-H."/>
            <person name="Turgeon B."/>
            <person name="Goodwin S."/>
            <person name="Spatafora J."/>
            <person name="Crous P."/>
            <person name="Grigoriev I."/>
        </authorList>
    </citation>
    <scope>NUCLEOTIDE SEQUENCE</scope>
    <source>
        <strain evidence="11">CBS 690.94</strain>
    </source>
</reference>
<keyword evidence="12" id="KW-1185">Reference proteome</keyword>
<dbReference type="Proteomes" id="UP000799764">
    <property type="component" value="Unassembled WGS sequence"/>
</dbReference>
<feature type="domain" description="Zinc finger PHD-type" evidence="10">
    <location>
        <begin position="746"/>
        <end position="799"/>
    </location>
</feature>
<feature type="site" description="Histone H3K4me3 binding" evidence="7">
    <location>
        <position position="746"/>
    </location>
</feature>
<dbReference type="GO" id="GO:0005634">
    <property type="term" value="C:nucleus"/>
    <property type="evidence" value="ECO:0007669"/>
    <property type="project" value="UniProtKB-SubCell"/>
</dbReference>
<evidence type="ECO:0000256" key="7">
    <source>
        <dbReference type="PIRSR" id="PIRSR628651-50"/>
    </source>
</evidence>
<feature type="compositionally biased region" description="Basic and acidic residues" evidence="9">
    <location>
        <begin position="509"/>
        <end position="523"/>
    </location>
</feature>
<dbReference type="SMART" id="SM00249">
    <property type="entry name" value="PHD"/>
    <property type="match status" value="1"/>
</dbReference>
<dbReference type="InterPro" id="IPR013083">
    <property type="entry name" value="Znf_RING/FYVE/PHD"/>
</dbReference>
<dbReference type="InterPro" id="IPR011011">
    <property type="entry name" value="Znf_FYVE_PHD"/>
</dbReference>
<dbReference type="GO" id="GO:0008270">
    <property type="term" value="F:zinc ion binding"/>
    <property type="evidence" value="ECO:0007669"/>
    <property type="project" value="UniProtKB-KW"/>
</dbReference>
<dbReference type="InterPro" id="IPR028651">
    <property type="entry name" value="ING_fam"/>
</dbReference>
<feature type="binding site" evidence="8">
    <location>
        <position position="761"/>
    </location>
    <ligand>
        <name>Zn(2+)</name>
        <dbReference type="ChEBI" id="CHEBI:29105"/>
        <label>2</label>
    </ligand>
</feature>
<feature type="binding site" evidence="8">
    <location>
        <position position="798"/>
    </location>
    <ligand>
        <name>Zn(2+)</name>
        <dbReference type="ChEBI" id="CHEBI:29105"/>
        <label>2</label>
    </ligand>
</feature>
<feature type="site" description="Histone H3K4me3 binding" evidence="7">
    <location>
        <position position="758"/>
    </location>
</feature>
<organism evidence="11 12">
    <name type="scientific">Karstenula rhodostoma CBS 690.94</name>
    <dbReference type="NCBI Taxonomy" id="1392251"/>
    <lineage>
        <taxon>Eukaryota</taxon>
        <taxon>Fungi</taxon>
        <taxon>Dikarya</taxon>
        <taxon>Ascomycota</taxon>
        <taxon>Pezizomycotina</taxon>
        <taxon>Dothideomycetes</taxon>
        <taxon>Pleosporomycetidae</taxon>
        <taxon>Pleosporales</taxon>
        <taxon>Massarineae</taxon>
        <taxon>Didymosphaeriaceae</taxon>
        <taxon>Karstenula</taxon>
    </lineage>
</organism>
<evidence type="ECO:0000256" key="9">
    <source>
        <dbReference type="SAM" id="MobiDB-lite"/>
    </source>
</evidence>
<evidence type="ECO:0000256" key="1">
    <source>
        <dbReference type="ARBA" id="ARBA00004123"/>
    </source>
</evidence>
<keyword evidence="5 8" id="KW-0862">Zinc</keyword>
<feature type="compositionally biased region" description="Low complexity" evidence="9">
    <location>
        <begin position="715"/>
        <end position="728"/>
    </location>
</feature>
<feature type="compositionally biased region" description="Acidic residues" evidence="9">
    <location>
        <begin position="567"/>
        <end position="579"/>
    </location>
</feature>
<dbReference type="Gene3D" id="3.30.40.10">
    <property type="entry name" value="Zinc/RING finger domain, C3HC4 (zinc finger)"/>
    <property type="match status" value="1"/>
</dbReference>
<dbReference type="OrthoDB" id="436852at2759"/>
<evidence type="ECO:0000313" key="12">
    <source>
        <dbReference type="Proteomes" id="UP000799764"/>
    </source>
</evidence>
<comment type="subcellular location">
    <subcellularLocation>
        <location evidence="1">Nucleus</location>
    </subcellularLocation>
</comment>
<dbReference type="InterPro" id="IPR001965">
    <property type="entry name" value="Znf_PHD"/>
</dbReference>
<feature type="compositionally biased region" description="Basic and acidic residues" evidence="9">
    <location>
        <begin position="645"/>
        <end position="661"/>
    </location>
</feature>
<evidence type="ECO:0000256" key="8">
    <source>
        <dbReference type="PIRSR" id="PIRSR628651-51"/>
    </source>
</evidence>
<feature type="site" description="Histone H3K4me3 binding" evidence="7">
    <location>
        <position position="771"/>
    </location>
</feature>
<sequence length="843" mass="91096">MAQRNNATPSQRQQQPQFAGNLSTPMFGLPPNVNTSGFDPRTASPLSLLPCESIYDPDVPIYSTRPLEAPQPRGMVILAKLSGGVPIPGETSLQGVHINFATAWKVAEASANAKKAELEEQAILAGYPSPYVMVLTDAFRSTFTIAVDHVFRWRYQVEKVQPDIDIIENRATPKQAFNANFRAEHEAQRKRQDTPAQANTTAEFMQRKHELVGSRSASLADCSTPAPEDHGSFPQPNSTAINMSGVDEVSFEIPPEPTTSDFEGDTVADDDSLFGDLMNQIPDTGVALPDVFSEPTDSLFGGNINQIADTGAALPDVILEPAVTQHIELEPETATGAEAEIQNSNATLPVVPEDQTSTQEAWSGDFEANNAIETPITSAPQINYGTPCFGLYLTHTDPSGPAVTYRLQLNTSLGQADSDMKLIVTNEVVKAQAQGVAEDMKLEIDVHKLEIVNKSGSRLSYEIAEGAFADGNFTSKMERDGRVIDGESYTRTMFENAVRETERIHRQGLESHKHAIDEAKEDLPETPNTEDFEETVVKSPATQDGEETVSVISATTDVLEPSADSPTTEDEESDADADGQETSVNPPATDDGEESDVSSPSEAPPSRKRTRSPSEEVPATSPAQDQDASTEEAAPTTPPSKKRKVESPRASRIESHDKTPEQQHPTPIALHSPIKKRGRESEESTTRRPSSTAAEEPPSKKKRMTPTEHVDAATEESTQATAATPAADEPTEDTAIPADELTDDIYCRCKQPDDGTNMLGCDGAACRNNGWVHIGCFPEIEAPPVDDGGESKWYCPDCDPAAFEPKKKVAKKGQAVTKGKAVKKGGVSKKKTSAAANKRRLIR</sequence>
<feature type="region of interest" description="Disordered" evidence="9">
    <location>
        <begin position="814"/>
        <end position="843"/>
    </location>
</feature>
<dbReference type="AlphaFoldDB" id="A0A9P4PNN8"/>
<evidence type="ECO:0000259" key="10">
    <source>
        <dbReference type="SMART" id="SM00249"/>
    </source>
</evidence>
<dbReference type="SUPFAM" id="SSF57903">
    <property type="entry name" value="FYVE/PHD zinc finger"/>
    <property type="match status" value="1"/>
</dbReference>
<evidence type="ECO:0000256" key="5">
    <source>
        <dbReference type="ARBA" id="ARBA00022833"/>
    </source>
</evidence>
<feature type="binding site" evidence="8">
    <location>
        <position position="749"/>
    </location>
    <ligand>
        <name>Zn(2+)</name>
        <dbReference type="ChEBI" id="CHEBI:29105"/>
        <label>1</label>
    </ligand>
</feature>
<evidence type="ECO:0000256" key="2">
    <source>
        <dbReference type="ARBA" id="ARBA00010210"/>
    </source>
</evidence>
<feature type="binding site" evidence="8">
    <location>
        <position position="747"/>
    </location>
    <ligand>
        <name>Zn(2+)</name>
        <dbReference type="ChEBI" id="CHEBI:29105"/>
        <label>1</label>
    </ligand>
</feature>
<dbReference type="GO" id="GO:0000785">
    <property type="term" value="C:chromatin"/>
    <property type="evidence" value="ECO:0007669"/>
    <property type="project" value="UniProtKB-ARBA"/>
</dbReference>
<feature type="binding site" evidence="8">
    <location>
        <position position="795"/>
    </location>
    <ligand>
        <name>Zn(2+)</name>
        <dbReference type="ChEBI" id="CHEBI:29105"/>
        <label>2</label>
    </ligand>
</feature>
<feature type="region of interest" description="Disordered" evidence="9">
    <location>
        <begin position="509"/>
        <end position="741"/>
    </location>
</feature>
<name>A0A9P4PNN8_9PLEO</name>
<dbReference type="EMBL" id="MU001497">
    <property type="protein sequence ID" value="KAF2447312.1"/>
    <property type="molecule type" value="Genomic_DNA"/>
</dbReference>
<comment type="similarity">
    <text evidence="2">Belongs to the ING family.</text>
</comment>
<proteinExistence type="inferred from homology"/>
<keyword evidence="6" id="KW-0539">Nucleus</keyword>
<gene>
    <name evidence="11" type="ORF">P171DRAFT_511544</name>
</gene>
<feature type="site" description="Histone H3K4me3 binding" evidence="7">
    <location>
        <position position="762"/>
    </location>
</feature>